<feature type="region of interest" description="Disordered" evidence="1">
    <location>
        <begin position="1"/>
        <end position="23"/>
    </location>
</feature>
<organism evidence="2">
    <name type="scientific">Kwoniella dejecticola CBS 10117</name>
    <dbReference type="NCBI Taxonomy" id="1296121"/>
    <lineage>
        <taxon>Eukaryota</taxon>
        <taxon>Fungi</taxon>
        <taxon>Dikarya</taxon>
        <taxon>Basidiomycota</taxon>
        <taxon>Agaricomycotina</taxon>
        <taxon>Tremellomycetes</taxon>
        <taxon>Tremellales</taxon>
        <taxon>Cryptococcaceae</taxon>
        <taxon>Kwoniella</taxon>
    </lineage>
</organism>
<evidence type="ECO:0000313" key="3">
    <source>
        <dbReference type="EMBL" id="WWC58003.1"/>
    </source>
</evidence>
<reference evidence="3" key="3">
    <citation type="submission" date="2024-02" db="EMBL/GenBank/DDBJ databases">
        <title>Comparative genomics of Cryptococcus and Kwoniella reveals pathogenesis evolution and contrasting modes of karyotype evolution via chromosome fusion or intercentromeric recombination.</title>
        <authorList>
            <person name="Coelho M.A."/>
            <person name="David-Palma M."/>
            <person name="Shea T."/>
            <person name="Bowers K."/>
            <person name="McGinley-Smith S."/>
            <person name="Mohammad A.W."/>
            <person name="Gnirke A."/>
            <person name="Yurkov A.M."/>
            <person name="Nowrousian M."/>
            <person name="Sun S."/>
            <person name="Cuomo C.A."/>
            <person name="Heitman J."/>
        </authorList>
    </citation>
    <scope>NUCLEOTIDE SEQUENCE</scope>
    <source>
        <strain evidence="3">CBS 10117</strain>
    </source>
</reference>
<proteinExistence type="predicted"/>
<evidence type="ECO:0000313" key="2">
    <source>
        <dbReference type="EMBL" id="OBR88722.1"/>
    </source>
</evidence>
<dbReference type="Proteomes" id="UP000078595">
    <property type="component" value="Chromosome 1"/>
</dbReference>
<keyword evidence="4" id="KW-1185">Reference proteome</keyword>
<reference evidence="2" key="1">
    <citation type="submission" date="2013-07" db="EMBL/GenBank/DDBJ databases">
        <title>The Genome Sequence of Cryptococcus dejecticola CBS10117.</title>
        <authorList>
            <consortium name="The Broad Institute Genome Sequencing Platform"/>
            <person name="Cuomo C."/>
            <person name="Litvintseva A."/>
            <person name="Chen Y."/>
            <person name="Heitman J."/>
            <person name="Sun S."/>
            <person name="Springer D."/>
            <person name="Dromer F."/>
            <person name="Young S.K."/>
            <person name="Zeng Q."/>
            <person name="Gargeya S."/>
            <person name="Fitzgerald M."/>
            <person name="Abouelleil A."/>
            <person name="Alvarado L."/>
            <person name="Berlin A.M."/>
            <person name="Chapman S.B."/>
            <person name="Dewar J."/>
            <person name="Goldberg J."/>
            <person name="Griggs A."/>
            <person name="Gujja S."/>
            <person name="Hansen M."/>
            <person name="Howarth C."/>
            <person name="Imamovic A."/>
            <person name="Larimer J."/>
            <person name="McCowan C."/>
            <person name="Murphy C."/>
            <person name="Pearson M."/>
            <person name="Priest M."/>
            <person name="Roberts A."/>
            <person name="Saif S."/>
            <person name="Shea T."/>
            <person name="Sykes S."/>
            <person name="Wortman J."/>
            <person name="Nusbaum C."/>
            <person name="Birren B."/>
        </authorList>
    </citation>
    <scope>NUCLEOTIDE SEQUENCE [LARGE SCALE GENOMIC DNA]</scope>
    <source>
        <strain evidence="2">CBS 10117</strain>
    </source>
</reference>
<dbReference type="RefSeq" id="XP_018266564.1">
    <property type="nucleotide sequence ID" value="XM_018403910.1"/>
</dbReference>
<dbReference type="EMBL" id="CP144530">
    <property type="protein sequence ID" value="WWC58003.1"/>
    <property type="molecule type" value="Genomic_DNA"/>
</dbReference>
<dbReference type="GeneID" id="28964238"/>
<accession>A0A1A6AF70</accession>
<dbReference type="EMBL" id="KI894027">
    <property type="protein sequence ID" value="OBR88722.1"/>
    <property type="molecule type" value="Genomic_DNA"/>
</dbReference>
<evidence type="ECO:0000256" key="1">
    <source>
        <dbReference type="SAM" id="MobiDB-lite"/>
    </source>
</evidence>
<protein>
    <submittedName>
        <fullName evidence="2">Uncharacterized protein</fullName>
    </submittedName>
</protein>
<sequence length="159" mass="17891">MSPTDSGFEYKRKSFFDNDGKESSVTYRRDKGLLMVRWKPIESTADEGEKSNTGGVQSSGEASVSAGITSLLSKSKDPTFFLKSYSRKADDWNDSVDYYRSYPSGDWTPVGPDNENDRDCSLACYKQKAIGYPVANIVNPHTMIRDNPELYSKWKLTPD</sequence>
<reference evidence="3" key="2">
    <citation type="submission" date="2013-07" db="EMBL/GenBank/DDBJ databases">
        <authorList>
            <consortium name="The Broad Institute Genome Sequencing Platform"/>
            <person name="Cuomo C."/>
            <person name="Litvintseva A."/>
            <person name="Chen Y."/>
            <person name="Heitman J."/>
            <person name="Sun S."/>
            <person name="Springer D."/>
            <person name="Dromer F."/>
            <person name="Young S.K."/>
            <person name="Zeng Q."/>
            <person name="Gargeya S."/>
            <person name="Fitzgerald M."/>
            <person name="Abouelleil A."/>
            <person name="Alvarado L."/>
            <person name="Berlin A.M."/>
            <person name="Chapman S.B."/>
            <person name="Dewar J."/>
            <person name="Goldberg J."/>
            <person name="Griggs A."/>
            <person name="Gujja S."/>
            <person name="Hansen M."/>
            <person name="Howarth C."/>
            <person name="Imamovic A."/>
            <person name="Larimer J."/>
            <person name="McCowan C."/>
            <person name="Murphy C."/>
            <person name="Pearson M."/>
            <person name="Priest M."/>
            <person name="Roberts A."/>
            <person name="Saif S."/>
            <person name="Shea T."/>
            <person name="Sykes S."/>
            <person name="Wortman J."/>
            <person name="Nusbaum C."/>
            <person name="Birren B."/>
        </authorList>
    </citation>
    <scope>NUCLEOTIDE SEQUENCE</scope>
    <source>
        <strain evidence="3">CBS 10117</strain>
    </source>
</reference>
<dbReference type="AlphaFoldDB" id="A0A1A6AF70"/>
<dbReference type="KEGG" id="kdj:28964238"/>
<evidence type="ECO:0000313" key="4">
    <source>
        <dbReference type="Proteomes" id="UP000078595"/>
    </source>
</evidence>
<name>A0A1A6AF70_9TREE</name>
<feature type="compositionally biased region" description="Basic and acidic residues" evidence="1">
    <location>
        <begin position="8"/>
        <end position="23"/>
    </location>
</feature>
<dbReference type="VEuPathDB" id="FungiDB:I303_00539"/>
<gene>
    <name evidence="2" type="ORF">I303_00539</name>
    <name evidence="3" type="ORF">I303_100538</name>
</gene>